<evidence type="ECO:0000256" key="1">
    <source>
        <dbReference type="ARBA" id="ARBA00022763"/>
    </source>
</evidence>
<dbReference type="InterPro" id="IPR052520">
    <property type="entry name" value="ATL_DNA_repair"/>
</dbReference>
<dbReference type="Proteomes" id="UP001273505">
    <property type="component" value="Unassembled WGS sequence"/>
</dbReference>
<keyword evidence="4" id="KW-1185">Reference proteome</keyword>
<keyword evidence="1" id="KW-0227">DNA damage</keyword>
<dbReference type="InterPro" id="IPR036217">
    <property type="entry name" value="MethylDNA_cys_MeTrfase_DNAb"/>
</dbReference>
<evidence type="ECO:0000259" key="2">
    <source>
        <dbReference type="Pfam" id="PF01035"/>
    </source>
</evidence>
<dbReference type="Gene3D" id="1.10.10.10">
    <property type="entry name" value="Winged helix-like DNA-binding domain superfamily/Winged helix DNA-binding domain"/>
    <property type="match status" value="1"/>
</dbReference>
<comment type="caution">
    <text evidence="3">The sequence shown here is derived from an EMBL/GenBank/DDBJ whole genome shotgun (WGS) entry which is preliminary data.</text>
</comment>
<dbReference type="InterPro" id="IPR036388">
    <property type="entry name" value="WH-like_DNA-bd_sf"/>
</dbReference>
<accession>A0ABU4RT07</accession>
<dbReference type="EMBL" id="JAXAFO010000002">
    <property type="protein sequence ID" value="MDX6848022.1"/>
    <property type="molecule type" value="Genomic_DNA"/>
</dbReference>
<feature type="domain" description="Methylated-DNA-[protein]-cysteine S-methyltransferase DNA binding" evidence="2">
    <location>
        <begin position="9"/>
        <end position="85"/>
    </location>
</feature>
<proteinExistence type="predicted"/>
<dbReference type="InterPro" id="IPR014048">
    <property type="entry name" value="MethylDNA_cys_MeTrfase_DNA-bd"/>
</dbReference>
<dbReference type="CDD" id="cd06445">
    <property type="entry name" value="ATase"/>
    <property type="match status" value="1"/>
</dbReference>
<dbReference type="Pfam" id="PF01035">
    <property type="entry name" value="DNA_binding_1"/>
    <property type="match status" value="1"/>
</dbReference>
<dbReference type="PANTHER" id="PTHR42942:SF1">
    <property type="entry name" value="ALKYLTRANSFERASE-LIKE PROTEIN 1"/>
    <property type="match status" value="1"/>
</dbReference>
<protein>
    <submittedName>
        <fullName evidence="3">MGMT family protein</fullName>
    </submittedName>
</protein>
<dbReference type="RefSeq" id="WP_302723269.1">
    <property type="nucleotide sequence ID" value="NZ_JAULRU010000583.1"/>
</dbReference>
<reference evidence="3 4" key="1">
    <citation type="submission" date="2023-11" db="EMBL/GenBank/DDBJ databases">
        <title>Gilvimarinus fulvus sp. nov., isolated from the surface of Kelp.</title>
        <authorList>
            <person name="Sun Y.Y."/>
            <person name="Gong Y."/>
            <person name="Du Z.J."/>
        </authorList>
    </citation>
    <scope>NUCLEOTIDE SEQUENCE [LARGE SCALE GENOMIC DNA]</scope>
    <source>
        <strain evidence="3 4">SDUM040013</strain>
    </source>
</reference>
<sequence length="102" mass="10950">MPNSALSCALYTALMQVPPGSVVTYGQLAQLAGRPGAARWAGSVLKALPEHTKLPWHRVIAANGRISLPGDAATKQRRRLEAEGIVFKGDKVPLAQYGFLNR</sequence>
<organism evidence="3 4">
    <name type="scientific">Gilvimarinus gilvus</name>
    <dbReference type="NCBI Taxonomy" id="3058038"/>
    <lineage>
        <taxon>Bacteria</taxon>
        <taxon>Pseudomonadati</taxon>
        <taxon>Pseudomonadota</taxon>
        <taxon>Gammaproteobacteria</taxon>
        <taxon>Cellvibrionales</taxon>
        <taxon>Cellvibrionaceae</taxon>
        <taxon>Gilvimarinus</taxon>
    </lineage>
</organism>
<dbReference type="PANTHER" id="PTHR42942">
    <property type="entry name" value="6-O-METHYLGUANINE DNA METHYLTRANSFERASE"/>
    <property type="match status" value="1"/>
</dbReference>
<evidence type="ECO:0000313" key="4">
    <source>
        <dbReference type="Proteomes" id="UP001273505"/>
    </source>
</evidence>
<dbReference type="SUPFAM" id="SSF46767">
    <property type="entry name" value="Methylated DNA-protein cysteine methyltransferase, C-terminal domain"/>
    <property type="match status" value="1"/>
</dbReference>
<name>A0ABU4RT07_9GAMM</name>
<gene>
    <name evidence="3" type="ORF">SCD92_01540</name>
</gene>
<evidence type="ECO:0000313" key="3">
    <source>
        <dbReference type="EMBL" id="MDX6848022.1"/>
    </source>
</evidence>